<evidence type="ECO:0000259" key="13">
    <source>
        <dbReference type="Pfam" id="PF08533"/>
    </source>
</evidence>
<feature type="compositionally biased region" description="Basic and acidic residues" evidence="10">
    <location>
        <begin position="1"/>
        <end position="12"/>
    </location>
</feature>
<dbReference type="SUPFAM" id="SSF52317">
    <property type="entry name" value="Class I glutamine amidotransferase-like"/>
    <property type="match status" value="1"/>
</dbReference>
<dbReference type="Gene3D" id="3.40.50.880">
    <property type="match status" value="1"/>
</dbReference>
<evidence type="ECO:0000256" key="3">
    <source>
        <dbReference type="ARBA" id="ARBA00012756"/>
    </source>
</evidence>
<dbReference type="InterPro" id="IPR013739">
    <property type="entry name" value="Beta_galactosidase_C"/>
</dbReference>
<keyword evidence="4 6" id="KW-0378">Hydrolase</keyword>
<feature type="active site" description="Nucleophile" evidence="7">
    <location>
        <position position="331"/>
    </location>
</feature>
<evidence type="ECO:0000256" key="6">
    <source>
        <dbReference type="PIRNR" id="PIRNR001084"/>
    </source>
</evidence>
<dbReference type="PANTHER" id="PTHR36447:SF1">
    <property type="entry name" value="BETA-GALACTOSIDASE GANA"/>
    <property type="match status" value="1"/>
</dbReference>
<dbReference type="InterPro" id="IPR013780">
    <property type="entry name" value="Glyco_hydro_b"/>
</dbReference>
<name>A0A9W6RKX5_9ACTN</name>
<evidence type="ECO:0000313" key="14">
    <source>
        <dbReference type="EMBL" id="GLY75902.1"/>
    </source>
</evidence>
<keyword evidence="9" id="KW-0479">Metal-binding</keyword>
<protein>
    <recommendedName>
        <fullName evidence="3 6">Beta-galactosidase</fullName>
        <shortName evidence="6">Beta-gal</shortName>
        <ecNumber evidence="3 6">3.2.1.23</ecNumber>
    </recommendedName>
</protein>
<gene>
    <name evidence="14" type="ORF">Airi01_041690</name>
</gene>
<evidence type="ECO:0000259" key="11">
    <source>
        <dbReference type="Pfam" id="PF02449"/>
    </source>
</evidence>
<evidence type="ECO:0000256" key="4">
    <source>
        <dbReference type="ARBA" id="ARBA00022801"/>
    </source>
</evidence>
<feature type="domain" description="Beta-galactosidase C-terminal" evidence="13">
    <location>
        <begin position="630"/>
        <end position="686"/>
    </location>
</feature>
<feature type="binding site" evidence="9">
    <location>
        <position position="185"/>
    </location>
    <ligand>
        <name>Zn(2+)</name>
        <dbReference type="ChEBI" id="CHEBI:29105"/>
    </ligand>
</feature>
<dbReference type="Gene3D" id="3.20.20.80">
    <property type="entry name" value="Glycosidases"/>
    <property type="match status" value="1"/>
</dbReference>
<feature type="domain" description="Beta-galactosidase trimerisation" evidence="12">
    <location>
        <begin position="420"/>
        <end position="620"/>
    </location>
</feature>
<feature type="binding site" evidence="9">
    <location>
        <position position="183"/>
    </location>
    <ligand>
        <name>Zn(2+)</name>
        <dbReference type="ChEBI" id="CHEBI:29105"/>
    </ligand>
</feature>
<dbReference type="SUPFAM" id="SSF51445">
    <property type="entry name" value="(Trans)glycosidases"/>
    <property type="match status" value="1"/>
</dbReference>
<comment type="similarity">
    <text evidence="2 6">Belongs to the glycosyl hydrolase 42 family.</text>
</comment>
<organism evidence="14 15">
    <name type="scientific">Actinoallomurus iriomotensis</name>
    <dbReference type="NCBI Taxonomy" id="478107"/>
    <lineage>
        <taxon>Bacteria</taxon>
        <taxon>Bacillati</taxon>
        <taxon>Actinomycetota</taxon>
        <taxon>Actinomycetes</taxon>
        <taxon>Streptosporangiales</taxon>
        <taxon>Thermomonosporaceae</taxon>
        <taxon>Actinoallomurus</taxon>
    </lineage>
</organism>
<keyword evidence="5 6" id="KW-0326">Glycosidase</keyword>
<feature type="region of interest" description="Disordered" evidence="10">
    <location>
        <begin position="1"/>
        <end position="21"/>
    </location>
</feature>
<dbReference type="GO" id="GO:0046872">
    <property type="term" value="F:metal ion binding"/>
    <property type="evidence" value="ECO:0007669"/>
    <property type="project" value="UniProtKB-KW"/>
</dbReference>
<evidence type="ECO:0000259" key="12">
    <source>
        <dbReference type="Pfam" id="PF08532"/>
    </source>
</evidence>
<evidence type="ECO:0000313" key="15">
    <source>
        <dbReference type="Proteomes" id="UP001165135"/>
    </source>
</evidence>
<dbReference type="InterPro" id="IPR013529">
    <property type="entry name" value="Glyco_hydro_42_N"/>
</dbReference>
<proteinExistence type="inferred from homology"/>
<keyword evidence="9" id="KW-0862">Zinc</keyword>
<evidence type="ECO:0000256" key="1">
    <source>
        <dbReference type="ARBA" id="ARBA00001412"/>
    </source>
</evidence>
<dbReference type="Gene3D" id="2.60.40.1180">
    <property type="entry name" value="Golgi alpha-mannosidase II"/>
    <property type="match status" value="1"/>
</dbReference>
<dbReference type="Pfam" id="PF08533">
    <property type="entry name" value="Glyco_hydro_42C"/>
    <property type="match status" value="1"/>
</dbReference>
<dbReference type="Proteomes" id="UP001165135">
    <property type="component" value="Unassembled WGS sequence"/>
</dbReference>
<dbReference type="InterPro" id="IPR017853">
    <property type="entry name" value="GH"/>
</dbReference>
<evidence type="ECO:0000256" key="2">
    <source>
        <dbReference type="ARBA" id="ARBA00005940"/>
    </source>
</evidence>
<dbReference type="PIRSF" id="PIRSF001084">
    <property type="entry name" value="B-galactosidase"/>
    <property type="match status" value="1"/>
</dbReference>
<dbReference type="GO" id="GO:0009341">
    <property type="term" value="C:beta-galactosidase complex"/>
    <property type="evidence" value="ECO:0007669"/>
    <property type="project" value="InterPro"/>
</dbReference>
<comment type="catalytic activity">
    <reaction evidence="1 6">
        <text>Hydrolysis of terminal non-reducing beta-D-galactose residues in beta-D-galactosides.</text>
        <dbReference type="EC" id="3.2.1.23"/>
    </reaction>
</comment>
<dbReference type="CDD" id="cd03143">
    <property type="entry name" value="A4_beta-galactosidase_middle_domain"/>
    <property type="match status" value="1"/>
</dbReference>
<dbReference type="InterPro" id="IPR013738">
    <property type="entry name" value="Beta_galactosidase_Trimer"/>
</dbReference>
<dbReference type="AlphaFoldDB" id="A0A9W6RKX5"/>
<dbReference type="GO" id="GO:0004565">
    <property type="term" value="F:beta-galactosidase activity"/>
    <property type="evidence" value="ECO:0007669"/>
    <property type="project" value="UniProtKB-EC"/>
</dbReference>
<accession>A0A9W6RKX5</accession>
<evidence type="ECO:0000256" key="10">
    <source>
        <dbReference type="SAM" id="MobiDB-lite"/>
    </source>
</evidence>
<evidence type="ECO:0000256" key="9">
    <source>
        <dbReference type="PIRSR" id="PIRSR001084-3"/>
    </source>
</evidence>
<dbReference type="EC" id="3.2.1.23" evidence="3 6"/>
<feature type="binding site" evidence="9">
    <location>
        <position position="141"/>
    </location>
    <ligand>
        <name>Zn(2+)</name>
        <dbReference type="ChEBI" id="CHEBI:29105"/>
    </ligand>
</feature>
<dbReference type="EMBL" id="BSTJ01000004">
    <property type="protein sequence ID" value="GLY75902.1"/>
    <property type="molecule type" value="Genomic_DNA"/>
</dbReference>
<feature type="binding site" evidence="8">
    <location>
        <position position="339"/>
    </location>
    <ligand>
        <name>substrate</name>
    </ligand>
</feature>
<dbReference type="InterPro" id="IPR003476">
    <property type="entry name" value="Glyco_hydro_42"/>
</dbReference>
<dbReference type="PANTHER" id="PTHR36447">
    <property type="entry name" value="BETA-GALACTOSIDASE GANA"/>
    <property type="match status" value="1"/>
</dbReference>
<sequence>MSERSERIDEHAPLVSPPRGLMNDRMDALRERVGIAYGGDYNPEQWPDEVQEEDLRLMKEAGVSLVSVGIFSWASVEPRPGEYDFDWLDRVMDRLAGGGVAACLATMTASPPPWLTTRHPEMLTVRADGSTISPGGRQHYCPSSPVYRSHAVRLAEQVATRYADHPALAIWHVNNEYGNVIPCHCDVSASAFRRWLADRYGSVEGLNDAWSTRFWAQGYSSFEEVLPPRSPAPFANPAHALDYARFTSDELLACYLAEKEVLRRVTSDVPVTTNFPPSLRPVDQWTWAPHVDVIGYDAYPDPLDADAAQKVAFSYDVMRSLRGGQPWLLMEQAPGGVNWRPRNAAKPRGAMRLWSWQAVAHGADAVMFFQWRQSRGGAEKFHSAMVPHGGPSTRLFGEVSALGRELGAVRDLAGAESPRADVAMVLDWPSWWALEGPAHPSTDVRFLDAAWSCHRPLFDAGVACDVVRADADLSAYRLVVVPNLYLTSDEAARALTRYVEEGGTLVMSFFSGIVDPYDRVHLGGYPAPFRAMLGLTVEEFHPLAEDASVGLTDGSGTVWSEEVRLEGAEAVAHFTTGPLAGEPAVTRHRFGRGEAWYLATRPDPAAMRGLFDRVREAAGVAPVLPGLPDGVQARARETEEGRWYIVLNHGATAADVPLPAPMRDVLAGAEPTASLRLEPNGVALLRPG</sequence>
<reference evidence="14" key="1">
    <citation type="submission" date="2023-03" db="EMBL/GenBank/DDBJ databases">
        <title>Actinoallomurus iriomotensis NBRC 103681.</title>
        <authorList>
            <person name="Ichikawa N."/>
            <person name="Sato H."/>
            <person name="Tonouchi N."/>
        </authorList>
    </citation>
    <scope>NUCLEOTIDE SEQUENCE</scope>
    <source>
        <strain evidence="14">NBRC 103681</strain>
    </source>
</reference>
<feature type="binding site" evidence="8">
    <location>
        <position position="137"/>
    </location>
    <ligand>
        <name>substrate</name>
    </ligand>
</feature>
<dbReference type="GO" id="GO:0006012">
    <property type="term" value="P:galactose metabolic process"/>
    <property type="evidence" value="ECO:0007669"/>
    <property type="project" value="InterPro"/>
</dbReference>
<evidence type="ECO:0000256" key="7">
    <source>
        <dbReference type="PIRSR" id="PIRSR001084-1"/>
    </source>
</evidence>
<evidence type="ECO:0000256" key="8">
    <source>
        <dbReference type="PIRSR" id="PIRSR001084-2"/>
    </source>
</evidence>
<feature type="active site" description="Proton donor" evidence="7">
    <location>
        <position position="176"/>
    </location>
</feature>
<dbReference type="Pfam" id="PF02449">
    <property type="entry name" value="Glyco_hydro_42"/>
    <property type="match status" value="1"/>
</dbReference>
<comment type="caution">
    <text evidence="14">The sequence shown here is derived from an EMBL/GenBank/DDBJ whole genome shotgun (WGS) entry which is preliminary data.</text>
</comment>
<feature type="domain" description="Glycoside hydrolase family 42 N-terminal" evidence="11">
    <location>
        <begin position="40"/>
        <end position="407"/>
    </location>
</feature>
<dbReference type="InterPro" id="IPR029062">
    <property type="entry name" value="Class_I_gatase-like"/>
</dbReference>
<dbReference type="Pfam" id="PF08532">
    <property type="entry name" value="Glyco_hydro_42M"/>
    <property type="match status" value="1"/>
</dbReference>
<evidence type="ECO:0000256" key="5">
    <source>
        <dbReference type="ARBA" id="ARBA00023295"/>
    </source>
</evidence>
<feature type="binding site" evidence="8">
    <location>
        <position position="175"/>
    </location>
    <ligand>
        <name>substrate</name>
    </ligand>
</feature>